<dbReference type="GO" id="GO:0043709">
    <property type="term" value="P:cell adhesion involved in single-species biofilm formation"/>
    <property type="evidence" value="ECO:0007669"/>
    <property type="project" value="TreeGrafter"/>
</dbReference>
<evidence type="ECO:0000313" key="3">
    <source>
        <dbReference type="EMBL" id="MBC2666959.1"/>
    </source>
</evidence>
<dbReference type="Pfam" id="PF01590">
    <property type="entry name" value="GAF"/>
    <property type="match status" value="1"/>
</dbReference>
<name>A0A7X1KMS4_9SPHN</name>
<dbReference type="InterPro" id="IPR029787">
    <property type="entry name" value="Nucleotide_cyclase"/>
</dbReference>
<dbReference type="EC" id="2.7.7.65" evidence="1"/>
<dbReference type="Proteomes" id="UP000566813">
    <property type="component" value="Unassembled WGS sequence"/>
</dbReference>
<organism evidence="3 4">
    <name type="scientific">Novosphingobium flavum</name>
    <dbReference type="NCBI Taxonomy" id="1778672"/>
    <lineage>
        <taxon>Bacteria</taxon>
        <taxon>Pseudomonadati</taxon>
        <taxon>Pseudomonadota</taxon>
        <taxon>Alphaproteobacteria</taxon>
        <taxon>Sphingomonadales</taxon>
        <taxon>Sphingomonadaceae</taxon>
        <taxon>Novosphingobium</taxon>
    </lineage>
</organism>
<gene>
    <name evidence="3" type="ORF">H7F51_15680</name>
</gene>
<comment type="caution">
    <text evidence="3">The sequence shown here is derived from an EMBL/GenBank/DDBJ whole genome shotgun (WGS) entry which is preliminary data.</text>
</comment>
<protein>
    <recommendedName>
        <fullName evidence="1">diguanylate cyclase</fullName>
        <ecNumber evidence="1">2.7.7.65</ecNumber>
    </recommendedName>
</protein>
<dbReference type="SMART" id="SM00267">
    <property type="entry name" value="GGDEF"/>
    <property type="match status" value="1"/>
</dbReference>
<dbReference type="CDD" id="cd01949">
    <property type="entry name" value="GGDEF"/>
    <property type="match status" value="1"/>
</dbReference>
<keyword evidence="4" id="KW-1185">Reference proteome</keyword>
<proteinExistence type="predicted"/>
<evidence type="ECO:0000313" key="4">
    <source>
        <dbReference type="Proteomes" id="UP000566813"/>
    </source>
</evidence>
<dbReference type="GO" id="GO:0052621">
    <property type="term" value="F:diguanylate cyclase activity"/>
    <property type="evidence" value="ECO:0007669"/>
    <property type="project" value="UniProtKB-EC"/>
</dbReference>
<dbReference type="Gene3D" id="3.30.70.270">
    <property type="match status" value="1"/>
</dbReference>
<accession>A0A7X1KMS4</accession>
<feature type="domain" description="GGDEF" evidence="2">
    <location>
        <begin position="194"/>
        <end position="328"/>
    </location>
</feature>
<dbReference type="NCBIfam" id="TIGR00254">
    <property type="entry name" value="GGDEF"/>
    <property type="match status" value="1"/>
</dbReference>
<dbReference type="GO" id="GO:0005886">
    <property type="term" value="C:plasma membrane"/>
    <property type="evidence" value="ECO:0007669"/>
    <property type="project" value="TreeGrafter"/>
</dbReference>
<dbReference type="SUPFAM" id="SSF55073">
    <property type="entry name" value="Nucleotide cyclase"/>
    <property type="match status" value="1"/>
</dbReference>
<dbReference type="FunFam" id="3.30.70.270:FF:000001">
    <property type="entry name" value="Diguanylate cyclase domain protein"/>
    <property type="match status" value="1"/>
</dbReference>
<dbReference type="PANTHER" id="PTHR45138">
    <property type="entry name" value="REGULATORY COMPONENTS OF SENSORY TRANSDUCTION SYSTEM"/>
    <property type="match status" value="1"/>
</dbReference>
<dbReference type="EMBL" id="JACLAW010000013">
    <property type="protein sequence ID" value="MBC2666959.1"/>
    <property type="molecule type" value="Genomic_DNA"/>
</dbReference>
<dbReference type="InterPro" id="IPR000160">
    <property type="entry name" value="GGDEF_dom"/>
</dbReference>
<dbReference type="SUPFAM" id="SSF55781">
    <property type="entry name" value="GAF domain-like"/>
    <property type="match status" value="1"/>
</dbReference>
<dbReference type="PANTHER" id="PTHR45138:SF24">
    <property type="entry name" value="DIGUANYLATE CYCLASE DGCC-RELATED"/>
    <property type="match status" value="1"/>
</dbReference>
<dbReference type="InterPro" id="IPR050469">
    <property type="entry name" value="Diguanylate_Cyclase"/>
</dbReference>
<evidence type="ECO:0000256" key="1">
    <source>
        <dbReference type="ARBA" id="ARBA00012528"/>
    </source>
</evidence>
<dbReference type="InterPro" id="IPR029016">
    <property type="entry name" value="GAF-like_dom_sf"/>
</dbReference>
<dbReference type="SMART" id="SM00065">
    <property type="entry name" value="GAF"/>
    <property type="match status" value="1"/>
</dbReference>
<dbReference type="Gene3D" id="3.30.450.40">
    <property type="match status" value="1"/>
</dbReference>
<evidence type="ECO:0000259" key="2">
    <source>
        <dbReference type="PROSITE" id="PS50887"/>
    </source>
</evidence>
<dbReference type="PROSITE" id="PS50887">
    <property type="entry name" value="GGDEF"/>
    <property type="match status" value="1"/>
</dbReference>
<dbReference type="RefSeq" id="WP_185665256.1">
    <property type="nucleotide sequence ID" value="NZ_JACLAW010000013.1"/>
</dbReference>
<dbReference type="InterPro" id="IPR003018">
    <property type="entry name" value="GAF"/>
</dbReference>
<dbReference type="Pfam" id="PF00990">
    <property type="entry name" value="GGDEF"/>
    <property type="match status" value="1"/>
</dbReference>
<sequence length="336" mass="35973">MYHNSTLHDEPARLAAVKRMAVLDTAPEQPFEDVVALVRSVLGVPMAAVSLIDEHRQWFKARSGIAAAETARDVSFCTHTIGQRVPMVVPDATADARFMANPFVTGEANVRSYAGVPLETADGYNIGALCAVDTKPRDYSEGEIAILANLARIVVKELELRQIAQRDPLTGALSRRGFMDKAAQEIGRTGRYGHPASLIMLDVDHFKSVNDTHGHPAGDQVLRELAGLLTMLKRPSDVLGRLGGEEFALLLPETGADSALAAAERFRAAVAEHPIELTGGIWLKITASFGVAALTPRIATPEDWLAAADGPLYAAKRGGRNRCVLGGAPSQVRLSA</sequence>
<dbReference type="GO" id="GO:1902201">
    <property type="term" value="P:negative regulation of bacterial-type flagellum-dependent cell motility"/>
    <property type="evidence" value="ECO:0007669"/>
    <property type="project" value="TreeGrafter"/>
</dbReference>
<dbReference type="AlphaFoldDB" id="A0A7X1KMS4"/>
<dbReference type="InterPro" id="IPR043128">
    <property type="entry name" value="Rev_trsase/Diguanyl_cyclase"/>
</dbReference>
<reference evidence="3 4" key="1">
    <citation type="submission" date="2020-08" db="EMBL/GenBank/DDBJ databases">
        <title>The genome sequence of type strain Novosphingobium flavum NBRC 111647.</title>
        <authorList>
            <person name="Liu Y."/>
        </authorList>
    </citation>
    <scope>NUCLEOTIDE SEQUENCE [LARGE SCALE GENOMIC DNA]</scope>
    <source>
        <strain evidence="3 4">NBRC 111647</strain>
    </source>
</reference>